<evidence type="ECO:0000256" key="1">
    <source>
        <dbReference type="SAM" id="Phobius"/>
    </source>
</evidence>
<protein>
    <submittedName>
        <fullName evidence="2">Uncharacterized protein</fullName>
    </submittedName>
</protein>
<proteinExistence type="predicted"/>
<dbReference type="AlphaFoldDB" id="A0A8S0TCQ9"/>
<keyword evidence="1" id="KW-1133">Transmembrane helix</keyword>
<comment type="caution">
    <text evidence="2">The sequence shown here is derived from an EMBL/GenBank/DDBJ whole genome shotgun (WGS) entry which is preliminary data.</text>
</comment>
<evidence type="ECO:0000313" key="3">
    <source>
        <dbReference type="Proteomes" id="UP000594638"/>
    </source>
</evidence>
<sequence>MAQHRTTIVRQHYEIPSPGDGAASYNLHLCRRHRFPPLKRHCNHAPLRTSAIIARKAVHPTSAQWGSPFNLQRDFPLVVLYGGSFAIVGIVVAMFVEVVVMLMEIVVVVMLMEVLVAVVVAATMVAAVGCVWWCGGFGDDSGDGLLKIVARW</sequence>
<name>A0A8S0TCQ9_OLEEU</name>
<evidence type="ECO:0000313" key="2">
    <source>
        <dbReference type="EMBL" id="CAA3002725.1"/>
    </source>
</evidence>
<organism evidence="2 3">
    <name type="scientific">Olea europaea subsp. europaea</name>
    <dbReference type="NCBI Taxonomy" id="158383"/>
    <lineage>
        <taxon>Eukaryota</taxon>
        <taxon>Viridiplantae</taxon>
        <taxon>Streptophyta</taxon>
        <taxon>Embryophyta</taxon>
        <taxon>Tracheophyta</taxon>
        <taxon>Spermatophyta</taxon>
        <taxon>Magnoliopsida</taxon>
        <taxon>eudicotyledons</taxon>
        <taxon>Gunneridae</taxon>
        <taxon>Pentapetalae</taxon>
        <taxon>asterids</taxon>
        <taxon>lamiids</taxon>
        <taxon>Lamiales</taxon>
        <taxon>Oleaceae</taxon>
        <taxon>Oleeae</taxon>
        <taxon>Olea</taxon>
    </lineage>
</organism>
<dbReference type="EMBL" id="CACTIH010005872">
    <property type="protein sequence ID" value="CAA3002725.1"/>
    <property type="molecule type" value="Genomic_DNA"/>
</dbReference>
<keyword evidence="1" id="KW-0472">Membrane</keyword>
<keyword evidence="1" id="KW-0812">Transmembrane</keyword>
<feature type="transmembrane region" description="Helical" evidence="1">
    <location>
        <begin position="114"/>
        <end position="138"/>
    </location>
</feature>
<feature type="transmembrane region" description="Helical" evidence="1">
    <location>
        <begin position="78"/>
        <end position="102"/>
    </location>
</feature>
<dbReference type="Gramene" id="OE9A101124T1">
    <property type="protein sequence ID" value="OE9A101124C1"/>
    <property type="gene ID" value="OE9A101124"/>
</dbReference>
<gene>
    <name evidence="2" type="ORF">OLEA9_A101124</name>
</gene>
<accession>A0A8S0TCQ9</accession>
<dbReference type="Proteomes" id="UP000594638">
    <property type="component" value="Unassembled WGS sequence"/>
</dbReference>
<reference evidence="2 3" key="1">
    <citation type="submission" date="2019-12" db="EMBL/GenBank/DDBJ databases">
        <authorList>
            <person name="Alioto T."/>
            <person name="Alioto T."/>
            <person name="Gomez Garrido J."/>
        </authorList>
    </citation>
    <scope>NUCLEOTIDE SEQUENCE [LARGE SCALE GENOMIC DNA]</scope>
</reference>
<keyword evidence="3" id="KW-1185">Reference proteome</keyword>